<evidence type="ECO:0000313" key="3">
    <source>
        <dbReference type="Proteomes" id="UP000294616"/>
    </source>
</evidence>
<dbReference type="Pfam" id="PF09295">
    <property type="entry name" value="ChAPs"/>
    <property type="match status" value="1"/>
</dbReference>
<dbReference type="OrthoDB" id="1221582at2"/>
<comment type="caution">
    <text evidence="2">The sequence shown here is derived from an EMBL/GenBank/DDBJ whole genome shotgun (WGS) entry which is preliminary data.</text>
</comment>
<dbReference type="InterPro" id="IPR015374">
    <property type="entry name" value="ChAPs"/>
</dbReference>
<dbReference type="PANTHER" id="PTHR12558">
    <property type="entry name" value="CELL DIVISION CYCLE 16,23,27"/>
    <property type="match status" value="1"/>
</dbReference>
<evidence type="ECO:0000256" key="1">
    <source>
        <dbReference type="SAM" id="SignalP"/>
    </source>
</evidence>
<keyword evidence="1" id="KW-0732">Signal</keyword>
<dbReference type="AlphaFoldDB" id="A0A4V2PY57"/>
<dbReference type="SMART" id="SM00028">
    <property type="entry name" value="TPR"/>
    <property type="match status" value="7"/>
</dbReference>
<name>A0A4V2PY57_9SPHI</name>
<dbReference type="Gene3D" id="1.25.40.10">
    <property type="entry name" value="Tetratricopeptide repeat domain"/>
    <property type="match status" value="2"/>
</dbReference>
<organism evidence="2 3">
    <name type="scientific">Albibacterium bauzanense</name>
    <dbReference type="NCBI Taxonomy" id="653929"/>
    <lineage>
        <taxon>Bacteria</taxon>
        <taxon>Pseudomonadati</taxon>
        <taxon>Bacteroidota</taxon>
        <taxon>Sphingobacteriia</taxon>
        <taxon>Sphingobacteriales</taxon>
        <taxon>Sphingobacteriaceae</taxon>
        <taxon>Albibacterium</taxon>
    </lineage>
</organism>
<dbReference type="InterPro" id="IPR011990">
    <property type="entry name" value="TPR-like_helical_dom_sf"/>
</dbReference>
<dbReference type="InterPro" id="IPR019734">
    <property type="entry name" value="TPR_rpt"/>
</dbReference>
<evidence type="ECO:0000313" key="2">
    <source>
        <dbReference type="EMBL" id="TCK84721.1"/>
    </source>
</evidence>
<dbReference type="GO" id="GO:0005737">
    <property type="term" value="C:cytoplasm"/>
    <property type="evidence" value="ECO:0007669"/>
    <property type="project" value="UniProtKB-ARBA"/>
</dbReference>
<keyword evidence="3" id="KW-1185">Reference proteome</keyword>
<gene>
    <name evidence="2" type="ORF">C8N28_0013</name>
</gene>
<dbReference type="Proteomes" id="UP000294616">
    <property type="component" value="Unassembled WGS sequence"/>
</dbReference>
<sequence length="382" mass="44059">MKILSLLLLLNFTVFFNINAQDPTPDNKKILLLYETQQFAEASKYLSQFYTESSTDIQLINSIAYSYRMAGDFQQASIYYNKLYILDTLNTTALTNLAYINNQRGLYKTSMDLYKKLLSIDSTNIGAYTALANLSRREKDIISAFNYLHKANTLQPTNSNIAYEFVQLCLELNQSDKADSVLTIALEGDPENANLLHSKAKVSEEQKKYKEVIELSKKLIDLGEDSQPIWSLMARAYFKLDDFESAMQVYTDATLLYETWGEMDYYYMAMSCKALKRFDEGLEFMEKTLKEAISPNTGFYFARKADLLVDLNKPSAAAADYIRSFQYEESTINYFSLAVLYDFNLQNKANALKYYTLYLNKKPPTQEQSYIEYAQERIKALK</sequence>
<dbReference type="SUPFAM" id="SSF48452">
    <property type="entry name" value="TPR-like"/>
    <property type="match status" value="2"/>
</dbReference>
<dbReference type="GO" id="GO:0032991">
    <property type="term" value="C:protein-containing complex"/>
    <property type="evidence" value="ECO:0007669"/>
    <property type="project" value="UniProtKB-ARBA"/>
</dbReference>
<dbReference type="RefSeq" id="WP_132220301.1">
    <property type="nucleotide sequence ID" value="NZ_SMGO01000001.1"/>
</dbReference>
<feature type="chain" id="PRO_5020938927" evidence="1">
    <location>
        <begin position="21"/>
        <end position="382"/>
    </location>
</feature>
<dbReference type="GO" id="GO:0016192">
    <property type="term" value="P:vesicle-mediated transport"/>
    <property type="evidence" value="ECO:0007669"/>
    <property type="project" value="UniProtKB-ARBA"/>
</dbReference>
<feature type="signal peptide" evidence="1">
    <location>
        <begin position="1"/>
        <end position="20"/>
    </location>
</feature>
<dbReference type="EMBL" id="SMGO01000001">
    <property type="protein sequence ID" value="TCK84721.1"/>
    <property type="molecule type" value="Genomic_DNA"/>
</dbReference>
<proteinExistence type="predicted"/>
<reference evidence="2 3" key="1">
    <citation type="submission" date="2019-03" db="EMBL/GenBank/DDBJ databases">
        <title>Genomic Encyclopedia of Archaeal and Bacterial Type Strains, Phase II (KMG-II): from individual species to whole genera.</title>
        <authorList>
            <person name="Goeker M."/>
        </authorList>
    </citation>
    <scope>NUCLEOTIDE SEQUENCE [LARGE SCALE GENOMIC DNA]</scope>
    <source>
        <strain evidence="2 3">DSM 22554</strain>
    </source>
</reference>
<dbReference type="GO" id="GO:0012505">
    <property type="term" value="C:endomembrane system"/>
    <property type="evidence" value="ECO:0007669"/>
    <property type="project" value="UniProtKB-ARBA"/>
</dbReference>
<accession>A0A4V2PY57</accession>
<protein>
    <submittedName>
        <fullName evidence="2">ChAPs (Chs5p-Arf1p-binding) protein</fullName>
    </submittedName>
</protein>
<dbReference type="PANTHER" id="PTHR12558:SF13">
    <property type="entry name" value="CELL DIVISION CYCLE PROTEIN 27 HOMOLOG"/>
    <property type="match status" value="1"/>
</dbReference>